<dbReference type="GO" id="GO:2000403">
    <property type="term" value="P:positive regulation of lymphocyte migration"/>
    <property type="evidence" value="ECO:0007669"/>
    <property type="project" value="InterPro"/>
</dbReference>
<evidence type="ECO:0000256" key="6">
    <source>
        <dbReference type="ARBA" id="ARBA00022989"/>
    </source>
</evidence>
<keyword evidence="7 12" id="KW-0472">Membrane</keyword>
<feature type="domain" description="Ig-like" evidence="14">
    <location>
        <begin position="109"/>
        <end position="194"/>
    </location>
</feature>
<evidence type="ECO:0000256" key="4">
    <source>
        <dbReference type="ARBA" id="ARBA00022737"/>
    </source>
</evidence>
<evidence type="ECO:0000256" key="11">
    <source>
        <dbReference type="SAM" id="MobiDB-lite"/>
    </source>
</evidence>
<proteinExistence type="predicted"/>
<dbReference type="Proteomes" id="UP000504612">
    <property type="component" value="Unplaced"/>
</dbReference>
<evidence type="ECO:0000256" key="9">
    <source>
        <dbReference type="ARBA" id="ARBA00023180"/>
    </source>
</evidence>
<evidence type="ECO:0000259" key="14">
    <source>
        <dbReference type="PROSITE" id="PS50835"/>
    </source>
</evidence>
<dbReference type="GO" id="GO:0050901">
    <property type="term" value="P:leukocyte tethering or rolling"/>
    <property type="evidence" value="ECO:0007669"/>
    <property type="project" value="TreeGrafter"/>
</dbReference>
<evidence type="ECO:0000256" key="5">
    <source>
        <dbReference type="ARBA" id="ARBA00022889"/>
    </source>
</evidence>
<feature type="compositionally biased region" description="Low complexity" evidence="11">
    <location>
        <begin position="272"/>
        <end position="282"/>
    </location>
</feature>
<evidence type="ECO:0000256" key="7">
    <source>
        <dbReference type="ARBA" id="ARBA00023136"/>
    </source>
</evidence>
<dbReference type="InterPro" id="IPR003599">
    <property type="entry name" value="Ig_sub"/>
</dbReference>
<reference evidence="16" key="1">
    <citation type="submission" date="2025-08" db="UniProtKB">
        <authorList>
            <consortium name="RefSeq"/>
        </authorList>
    </citation>
    <scope>IDENTIFICATION</scope>
</reference>
<dbReference type="SMART" id="SM00409">
    <property type="entry name" value="IG"/>
    <property type="match status" value="3"/>
</dbReference>
<feature type="chain" id="PRO_5026970775" evidence="13">
    <location>
        <begin position="19"/>
        <end position="464"/>
    </location>
</feature>
<evidence type="ECO:0000256" key="3">
    <source>
        <dbReference type="ARBA" id="ARBA00022729"/>
    </source>
</evidence>
<dbReference type="InterPro" id="IPR007110">
    <property type="entry name" value="Ig-like_dom"/>
</dbReference>
<comment type="subcellular location">
    <subcellularLocation>
        <location evidence="1">Membrane</location>
        <topology evidence="1">Single-pass type I membrane protein</topology>
    </subcellularLocation>
</comment>
<dbReference type="RefSeq" id="XP_026542866.1">
    <property type="nucleotide sequence ID" value="XM_026687081.1"/>
</dbReference>
<dbReference type="PROSITE" id="PS50835">
    <property type="entry name" value="IG_LIKE"/>
    <property type="match status" value="3"/>
</dbReference>
<organism evidence="15 16">
    <name type="scientific">Notechis scutatus</name>
    <name type="common">mainland tiger snake</name>
    <dbReference type="NCBI Taxonomy" id="8663"/>
    <lineage>
        <taxon>Eukaryota</taxon>
        <taxon>Metazoa</taxon>
        <taxon>Chordata</taxon>
        <taxon>Craniata</taxon>
        <taxon>Vertebrata</taxon>
        <taxon>Euteleostomi</taxon>
        <taxon>Lepidosauria</taxon>
        <taxon>Squamata</taxon>
        <taxon>Bifurcata</taxon>
        <taxon>Unidentata</taxon>
        <taxon>Episquamata</taxon>
        <taxon>Toxicofera</taxon>
        <taxon>Serpentes</taxon>
        <taxon>Colubroidea</taxon>
        <taxon>Elapidae</taxon>
        <taxon>Hydrophiinae</taxon>
        <taxon>Notechis</taxon>
    </lineage>
</organism>
<feature type="signal peptide" evidence="13">
    <location>
        <begin position="1"/>
        <end position="18"/>
    </location>
</feature>
<dbReference type="PANTHER" id="PTHR14162:SF1">
    <property type="entry name" value="MUCOSAL ADDRESSIN CELL ADHESION MOLECULE 1"/>
    <property type="match status" value="1"/>
</dbReference>
<evidence type="ECO:0000256" key="1">
    <source>
        <dbReference type="ARBA" id="ARBA00004479"/>
    </source>
</evidence>
<keyword evidence="3 13" id="KW-0732">Signal</keyword>
<dbReference type="CTD" id="8174"/>
<dbReference type="Pfam" id="PF09085">
    <property type="entry name" value="Adhes-Ig_like"/>
    <property type="match status" value="1"/>
</dbReference>
<name>A0A6J1VIJ4_9SAUR</name>
<feature type="domain" description="Ig-like" evidence="14">
    <location>
        <begin position="335"/>
        <end position="427"/>
    </location>
</feature>
<keyword evidence="8" id="KW-1015">Disulfide bond</keyword>
<dbReference type="Gene3D" id="2.60.40.10">
    <property type="entry name" value="Immunoglobulins"/>
    <property type="match status" value="3"/>
</dbReference>
<evidence type="ECO:0000256" key="10">
    <source>
        <dbReference type="ARBA" id="ARBA00023319"/>
    </source>
</evidence>
<keyword evidence="2 12" id="KW-0812">Transmembrane</keyword>
<gene>
    <name evidence="16" type="primary">MADCAM1</name>
</gene>
<dbReference type="KEGG" id="nss:113425095"/>
<dbReference type="InterPro" id="IPR003987">
    <property type="entry name" value="ICAM_VCAM_N"/>
</dbReference>
<dbReference type="GO" id="GO:0098640">
    <property type="term" value="F:integrin binding involved in cell-matrix adhesion"/>
    <property type="evidence" value="ECO:0007669"/>
    <property type="project" value="InterPro"/>
</dbReference>
<dbReference type="AlphaFoldDB" id="A0A6J1VIJ4"/>
<keyword evidence="4" id="KW-0677">Repeat</keyword>
<feature type="transmembrane region" description="Helical" evidence="12">
    <location>
        <begin position="435"/>
        <end position="454"/>
    </location>
</feature>
<dbReference type="InterPro" id="IPR037413">
    <property type="entry name" value="MADCAM1"/>
</dbReference>
<dbReference type="InterPro" id="IPR036179">
    <property type="entry name" value="Ig-like_dom_sf"/>
</dbReference>
<sequence length="464" mass="50818">MAMISLVFLFSLVCYSCSVPISKPAIQPLKPLVERGGTIQLICSMDCPEAEVQWEGLDTDLGNIVSNHTESILTLNNATINMEGTKMCSGWCQETSYLATVELNVYSFPDTLQLDSQPKMLTIGQPARLLCSMSHVYPHGALRLSWFQGDEQVEASEETEEEEMEDSEDQLFVYRSELELPRVAGDVTYKCKATLEIEGKIFVRERVAVAITSPKPTQELLGATESIALTPTSGRTSPTSAAEQFTTADWKSSVGTTTSLLRLVSMEHTSSRTTVVTPTAAPKPESLTEGHSSITVVNDSTGSSYLTEGTTEKPTTKPLSMTDGFLTEATTKGKPKQDTCHATIVLVPAEGIVGGALRITCQAENCNRDVKIWWLETPVAESRYRLEEAQGRSTLTVESVRLEHQGIYRCAASARLLQVASVRVVVSADTVNTDALFTIGATGSLFGLIITGYITHRWRQRRQW</sequence>
<dbReference type="GeneID" id="113425095"/>
<evidence type="ECO:0000256" key="8">
    <source>
        <dbReference type="ARBA" id="ARBA00023157"/>
    </source>
</evidence>
<keyword evidence="6 12" id="KW-1133">Transmembrane helix</keyword>
<evidence type="ECO:0000256" key="13">
    <source>
        <dbReference type="SAM" id="SignalP"/>
    </source>
</evidence>
<dbReference type="GO" id="GO:0034113">
    <property type="term" value="P:heterotypic cell-cell adhesion"/>
    <property type="evidence" value="ECO:0007669"/>
    <property type="project" value="TreeGrafter"/>
</dbReference>
<feature type="domain" description="Ig-like" evidence="14">
    <location>
        <begin position="24"/>
        <end position="88"/>
    </location>
</feature>
<evidence type="ECO:0000313" key="15">
    <source>
        <dbReference type="Proteomes" id="UP000504612"/>
    </source>
</evidence>
<dbReference type="InterPro" id="IPR013783">
    <property type="entry name" value="Ig-like_fold"/>
</dbReference>
<protein>
    <submittedName>
        <fullName evidence="16">Mucosal addressin cell adhesion molecule 1</fullName>
    </submittedName>
</protein>
<keyword evidence="5" id="KW-0130">Cell adhesion</keyword>
<dbReference type="Pfam" id="PF13927">
    <property type="entry name" value="Ig_3"/>
    <property type="match status" value="1"/>
</dbReference>
<evidence type="ECO:0000313" key="16">
    <source>
        <dbReference type="RefSeq" id="XP_026542866.1"/>
    </source>
</evidence>
<dbReference type="GO" id="GO:0016020">
    <property type="term" value="C:membrane"/>
    <property type="evidence" value="ECO:0007669"/>
    <property type="project" value="UniProtKB-SubCell"/>
</dbReference>
<evidence type="ECO:0000256" key="2">
    <source>
        <dbReference type="ARBA" id="ARBA00022692"/>
    </source>
</evidence>
<feature type="region of interest" description="Disordered" evidence="11">
    <location>
        <begin position="272"/>
        <end position="291"/>
    </location>
</feature>
<dbReference type="PANTHER" id="PTHR14162">
    <property type="entry name" value="MUCOSAL ADDRESSIN CELL ADHESION MOLECULE-1"/>
    <property type="match status" value="1"/>
</dbReference>
<keyword evidence="15" id="KW-1185">Reference proteome</keyword>
<dbReference type="CDD" id="cd00096">
    <property type="entry name" value="Ig"/>
    <property type="match status" value="1"/>
</dbReference>
<feature type="region of interest" description="Disordered" evidence="11">
    <location>
        <begin position="298"/>
        <end position="322"/>
    </location>
</feature>
<evidence type="ECO:0000256" key="12">
    <source>
        <dbReference type="SAM" id="Phobius"/>
    </source>
</evidence>
<dbReference type="SUPFAM" id="SSF48726">
    <property type="entry name" value="Immunoglobulin"/>
    <property type="match status" value="2"/>
</dbReference>
<dbReference type="InterPro" id="IPR015169">
    <property type="entry name" value="Adhes-Ig-like"/>
</dbReference>
<dbReference type="GO" id="GO:0007229">
    <property type="term" value="P:integrin-mediated signaling pathway"/>
    <property type="evidence" value="ECO:0007669"/>
    <property type="project" value="InterPro"/>
</dbReference>
<dbReference type="PRINTS" id="PR01472">
    <property type="entry name" value="ICAMVCAM1"/>
</dbReference>
<keyword evidence="9" id="KW-0325">Glycoprotein</keyword>
<keyword evidence="10" id="KW-0393">Immunoglobulin domain</keyword>
<accession>A0A6J1VIJ4</accession>